<accession>A0A7Z1AVT9</accession>
<name>A0A7Z1AVT9_9PSEU</name>
<evidence type="ECO:0000313" key="2">
    <source>
        <dbReference type="Proteomes" id="UP000185696"/>
    </source>
</evidence>
<dbReference type="AlphaFoldDB" id="A0A7Z1AVT9"/>
<sequence>MAYTPAATSGTRPIAFLGLAGVIHLDDAPAVPVRTIRVSAWGWWAREVAVPETTARQLATLASFTDVVWISEWGHNAHTAFATALDLPSRPWPTLPVQFDKLAAIRVYAAALPWVWIDDPLVIPPDATGGLVVPTDPRRGLAGVDLAAIRSRLPERTR</sequence>
<reference evidence="1 2" key="1">
    <citation type="submission" date="2016-12" db="EMBL/GenBank/DDBJ databases">
        <title>The draft genome sequence of Actinophytocola xinjiangensis.</title>
        <authorList>
            <person name="Wang W."/>
            <person name="Yuan L."/>
        </authorList>
    </citation>
    <scope>NUCLEOTIDE SEQUENCE [LARGE SCALE GENOMIC DNA]</scope>
    <source>
        <strain evidence="1 2">CGMCC 4.4663</strain>
    </source>
</reference>
<gene>
    <name evidence="1" type="ORF">BLA60_35210</name>
</gene>
<organism evidence="1 2">
    <name type="scientific">Actinophytocola xinjiangensis</name>
    <dbReference type="NCBI Taxonomy" id="485602"/>
    <lineage>
        <taxon>Bacteria</taxon>
        <taxon>Bacillati</taxon>
        <taxon>Actinomycetota</taxon>
        <taxon>Actinomycetes</taxon>
        <taxon>Pseudonocardiales</taxon>
        <taxon>Pseudonocardiaceae</taxon>
    </lineage>
</organism>
<dbReference type="EMBL" id="MSIF01000026">
    <property type="protein sequence ID" value="OLF05759.1"/>
    <property type="molecule type" value="Genomic_DNA"/>
</dbReference>
<protein>
    <submittedName>
        <fullName evidence="1">Uncharacterized protein</fullName>
    </submittedName>
</protein>
<dbReference type="RefSeq" id="WP_075137390.1">
    <property type="nucleotide sequence ID" value="NZ_MSIF01000026.1"/>
</dbReference>
<dbReference type="OrthoDB" id="5124141at2"/>
<evidence type="ECO:0000313" key="1">
    <source>
        <dbReference type="EMBL" id="OLF05759.1"/>
    </source>
</evidence>
<dbReference type="Proteomes" id="UP000185696">
    <property type="component" value="Unassembled WGS sequence"/>
</dbReference>
<comment type="caution">
    <text evidence="1">The sequence shown here is derived from an EMBL/GenBank/DDBJ whole genome shotgun (WGS) entry which is preliminary data.</text>
</comment>
<keyword evidence="2" id="KW-1185">Reference proteome</keyword>
<proteinExistence type="predicted"/>